<reference evidence="1 2" key="2">
    <citation type="journal article" date="2023" name="Mol. Biol. Evol.">
        <title>Genomics of Secondarily Temperate Adaptation in the Only Non-Antarctic Icefish.</title>
        <authorList>
            <person name="Rivera-Colon A.G."/>
            <person name="Rayamajhi N."/>
            <person name="Minhas B.F."/>
            <person name="Madrigal G."/>
            <person name="Bilyk K.T."/>
            <person name="Yoon V."/>
            <person name="Hune M."/>
            <person name="Gregory S."/>
            <person name="Cheng C.H.C."/>
            <person name="Catchen J.M."/>
        </authorList>
    </citation>
    <scope>NUCLEOTIDE SEQUENCE [LARGE SCALE GENOMIC DNA]</scope>
    <source>
        <strain evidence="1">JMC-PN-2008</strain>
    </source>
</reference>
<comment type="caution">
    <text evidence="1">The sequence shown here is derived from an EMBL/GenBank/DDBJ whole genome shotgun (WGS) entry which is preliminary data.</text>
</comment>
<accession>A0AAN8AK91</accession>
<reference evidence="1 2" key="1">
    <citation type="journal article" date="2023" name="Genes (Basel)">
        <title>Chromosome-Level Genome Assembly and Circadian Gene Repertoire of the Patagonia Blennie Eleginops maclovinus-The Closest Ancestral Proxy of Antarctic Cryonotothenioids.</title>
        <authorList>
            <person name="Cheng C.C."/>
            <person name="Rivera-Colon A.G."/>
            <person name="Minhas B.F."/>
            <person name="Wilson L."/>
            <person name="Rayamajhi N."/>
            <person name="Vargas-Chacoff L."/>
            <person name="Catchen J.M."/>
        </authorList>
    </citation>
    <scope>NUCLEOTIDE SEQUENCE [LARGE SCALE GENOMIC DNA]</scope>
    <source>
        <strain evidence="1">JMC-PN-2008</strain>
    </source>
</reference>
<dbReference type="Proteomes" id="UP001346869">
    <property type="component" value="Unassembled WGS sequence"/>
</dbReference>
<dbReference type="AlphaFoldDB" id="A0AAN8AK91"/>
<sequence>MMRRYRPASLTEGCEGSSGHVWRSDTVEVSGRYFSEEKICVVSGYEPVRSAEAGVLDELQHKQCRHTLRQTAVM</sequence>
<dbReference type="EMBL" id="JAUZQC010000009">
    <property type="protein sequence ID" value="KAK5865751.1"/>
    <property type="molecule type" value="Genomic_DNA"/>
</dbReference>
<gene>
    <name evidence="1" type="ORF">PBY51_019996</name>
</gene>
<keyword evidence="2" id="KW-1185">Reference proteome</keyword>
<evidence type="ECO:0000313" key="1">
    <source>
        <dbReference type="EMBL" id="KAK5865751.1"/>
    </source>
</evidence>
<organism evidence="1 2">
    <name type="scientific">Eleginops maclovinus</name>
    <name type="common">Patagonian blennie</name>
    <name type="synonym">Eleginus maclovinus</name>
    <dbReference type="NCBI Taxonomy" id="56733"/>
    <lineage>
        <taxon>Eukaryota</taxon>
        <taxon>Metazoa</taxon>
        <taxon>Chordata</taxon>
        <taxon>Craniata</taxon>
        <taxon>Vertebrata</taxon>
        <taxon>Euteleostomi</taxon>
        <taxon>Actinopterygii</taxon>
        <taxon>Neopterygii</taxon>
        <taxon>Teleostei</taxon>
        <taxon>Neoteleostei</taxon>
        <taxon>Acanthomorphata</taxon>
        <taxon>Eupercaria</taxon>
        <taxon>Perciformes</taxon>
        <taxon>Notothenioidei</taxon>
        <taxon>Eleginopidae</taxon>
        <taxon>Eleginops</taxon>
    </lineage>
</organism>
<proteinExistence type="predicted"/>
<protein>
    <submittedName>
        <fullName evidence="1">Uncharacterized protein</fullName>
    </submittedName>
</protein>
<name>A0AAN8AK91_ELEMC</name>
<evidence type="ECO:0000313" key="2">
    <source>
        <dbReference type="Proteomes" id="UP001346869"/>
    </source>
</evidence>